<dbReference type="OrthoDB" id="10027013at2759"/>
<name>A0A1Y1YPN1_9PLEO</name>
<feature type="domain" description="Methyltransferase type 11" evidence="1">
    <location>
        <begin position="23"/>
        <end position="102"/>
    </location>
</feature>
<dbReference type="STRING" id="1231657.A0A1Y1YPN1"/>
<evidence type="ECO:0000313" key="2">
    <source>
        <dbReference type="EMBL" id="ORX99969.1"/>
    </source>
</evidence>
<dbReference type="InterPro" id="IPR029063">
    <property type="entry name" value="SAM-dependent_MTases_sf"/>
</dbReference>
<protein>
    <recommendedName>
        <fullName evidence="1">Methyltransferase type 11 domain-containing protein</fullName>
    </recommendedName>
</protein>
<gene>
    <name evidence="2" type="ORF">BCR34DRAFT_676720</name>
</gene>
<evidence type="ECO:0000259" key="1">
    <source>
        <dbReference type="Pfam" id="PF08241"/>
    </source>
</evidence>
<dbReference type="Gene3D" id="3.40.50.150">
    <property type="entry name" value="Vaccinia Virus protein VP39"/>
    <property type="match status" value="1"/>
</dbReference>
<comment type="caution">
    <text evidence="2">The sequence shown here is derived from an EMBL/GenBank/DDBJ whole genome shotgun (WGS) entry which is preliminary data.</text>
</comment>
<dbReference type="AlphaFoldDB" id="A0A1Y1YPN1"/>
<reference evidence="2 3" key="1">
    <citation type="submission" date="2016-07" db="EMBL/GenBank/DDBJ databases">
        <title>Pervasive Adenine N6-methylation of Active Genes in Fungi.</title>
        <authorList>
            <consortium name="DOE Joint Genome Institute"/>
            <person name="Mondo S.J."/>
            <person name="Dannebaum R.O."/>
            <person name="Kuo R.C."/>
            <person name="Labutti K."/>
            <person name="Haridas S."/>
            <person name="Kuo A."/>
            <person name="Salamov A."/>
            <person name="Ahrendt S.R."/>
            <person name="Lipzen A."/>
            <person name="Sullivan W."/>
            <person name="Andreopoulos W.B."/>
            <person name="Clum A."/>
            <person name="Lindquist E."/>
            <person name="Daum C."/>
            <person name="Ramamoorthy G.K."/>
            <person name="Gryganskyi A."/>
            <person name="Culley D."/>
            <person name="Magnuson J.K."/>
            <person name="James T.Y."/>
            <person name="O'Malley M.A."/>
            <person name="Stajich J.E."/>
            <person name="Spatafora J.W."/>
            <person name="Visel A."/>
            <person name="Grigoriev I.V."/>
        </authorList>
    </citation>
    <scope>NUCLEOTIDE SEQUENCE [LARGE SCALE GENOMIC DNA]</scope>
    <source>
        <strain evidence="2 3">CBS 115471</strain>
    </source>
</reference>
<dbReference type="Pfam" id="PF08241">
    <property type="entry name" value="Methyltransf_11"/>
    <property type="match status" value="1"/>
</dbReference>
<sequence length="222" mass="23987">MTGTIVLDLSQDEHGGKFDTIHDVGAGNGPYAAILRSSFRHVIISDIAADNVALAQELEGADGIPNSSVDIVFATNLMHFCEQKLAMEIVAAQLWPAGTFVCAAFGAACFEDPRLQNLGPYNVAPLDNNALFLPGALQVQLNMPDGGMTSPLPPEMRMDEPLHSGPNDVELFEKEEGWDFATDLNGVREHIASFPSGRISRVVGEKPVRGHWPAKIILATRR</sequence>
<dbReference type="SUPFAM" id="SSF53335">
    <property type="entry name" value="S-adenosyl-L-methionine-dependent methyltransferases"/>
    <property type="match status" value="1"/>
</dbReference>
<dbReference type="EMBL" id="MCFA01000190">
    <property type="protein sequence ID" value="ORX99969.1"/>
    <property type="molecule type" value="Genomic_DNA"/>
</dbReference>
<accession>A0A1Y1YPN1</accession>
<dbReference type="Proteomes" id="UP000193144">
    <property type="component" value="Unassembled WGS sequence"/>
</dbReference>
<dbReference type="InterPro" id="IPR013216">
    <property type="entry name" value="Methyltransf_11"/>
</dbReference>
<dbReference type="GO" id="GO:0008757">
    <property type="term" value="F:S-adenosylmethionine-dependent methyltransferase activity"/>
    <property type="evidence" value="ECO:0007669"/>
    <property type="project" value="InterPro"/>
</dbReference>
<proteinExistence type="predicted"/>
<evidence type="ECO:0000313" key="3">
    <source>
        <dbReference type="Proteomes" id="UP000193144"/>
    </source>
</evidence>
<keyword evidence="3" id="KW-1185">Reference proteome</keyword>
<organism evidence="2 3">
    <name type="scientific">Clohesyomyces aquaticus</name>
    <dbReference type="NCBI Taxonomy" id="1231657"/>
    <lineage>
        <taxon>Eukaryota</taxon>
        <taxon>Fungi</taxon>
        <taxon>Dikarya</taxon>
        <taxon>Ascomycota</taxon>
        <taxon>Pezizomycotina</taxon>
        <taxon>Dothideomycetes</taxon>
        <taxon>Pleosporomycetidae</taxon>
        <taxon>Pleosporales</taxon>
        <taxon>Lindgomycetaceae</taxon>
        <taxon>Clohesyomyces</taxon>
    </lineage>
</organism>